<dbReference type="AlphaFoldDB" id="A0A423GPR3"/>
<protein>
    <recommendedName>
        <fullName evidence="3">Paar repeat-containing protein</fullName>
    </recommendedName>
</protein>
<sequence length="175" mass="19177">MDAKQQIRRTENEGYLKNKNVKAFLDTIAESEGGNYHAKFGYGWAPGFKTGKWTFTDESTHPGAGYGGSTTASGRYQITINTWKLQCITAMGLSDFTPHTQDLTAVEILRSVHAIDSLVNGDIKDAIHKASGQWESLPMGPGMANRPLNGHPSGQPYMPYDDVITTYKKFGGTTK</sequence>
<name>A0A423GPR3_9PSED</name>
<accession>A0A423GPR3</accession>
<dbReference type="Proteomes" id="UP000284684">
    <property type="component" value="Unassembled WGS sequence"/>
</dbReference>
<dbReference type="SUPFAM" id="SSF53955">
    <property type="entry name" value="Lysozyme-like"/>
    <property type="match status" value="1"/>
</dbReference>
<evidence type="ECO:0000313" key="1">
    <source>
        <dbReference type="EMBL" id="ROM94672.1"/>
    </source>
</evidence>
<gene>
    <name evidence="1" type="ORF">BK658_17615</name>
</gene>
<dbReference type="Gene3D" id="1.10.530.10">
    <property type="match status" value="1"/>
</dbReference>
<comment type="caution">
    <text evidence="1">The sequence shown here is derived from an EMBL/GenBank/DDBJ whole genome shotgun (WGS) entry which is preliminary data.</text>
</comment>
<proteinExistence type="predicted"/>
<reference evidence="1 2" key="1">
    <citation type="submission" date="2016-10" db="EMBL/GenBank/DDBJ databases">
        <title>Comparative genome analysis of multiple Pseudomonas spp. focuses on biocontrol and plant growth promoting traits.</title>
        <authorList>
            <person name="Tao X.-Y."/>
            <person name="Taylor C.G."/>
        </authorList>
    </citation>
    <scope>NUCLEOTIDE SEQUENCE [LARGE SCALE GENOMIC DNA]</scope>
    <source>
        <strain evidence="1 2">37D10</strain>
    </source>
</reference>
<dbReference type="EMBL" id="MOBI01000020">
    <property type="protein sequence ID" value="ROM94672.1"/>
    <property type="molecule type" value="Genomic_DNA"/>
</dbReference>
<evidence type="ECO:0000313" key="2">
    <source>
        <dbReference type="Proteomes" id="UP000284684"/>
    </source>
</evidence>
<dbReference type="InterPro" id="IPR023346">
    <property type="entry name" value="Lysozyme-like_dom_sf"/>
</dbReference>
<evidence type="ECO:0008006" key="3">
    <source>
        <dbReference type="Google" id="ProtNLM"/>
    </source>
</evidence>
<organism evidence="1 2">
    <name type="scientific">Pseudomonas brassicacearum</name>
    <dbReference type="NCBI Taxonomy" id="930166"/>
    <lineage>
        <taxon>Bacteria</taxon>
        <taxon>Pseudomonadati</taxon>
        <taxon>Pseudomonadota</taxon>
        <taxon>Gammaproteobacteria</taxon>
        <taxon>Pseudomonadales</taxon>
        <taxon>Pseudomonadaceae</taxon>
        <taxon>Pseudomonas</taxon>
    </lineage>
</organism>